<keyword evidence="2" id="KW-0732">Signal</keyword>
<dbReference type="PRINTS" id="PR00977">
    <property type="entry name" value="SCYTLDPTASE"/>
</dbReference>
<reference evidence="3" key="1">
    <citation type="journal article" date="2020" name="Stud. Mycol.">
        <title>101 Dothideomycetes genomes: a test case for predicting lifestyles and emergence of pathogens.</title>
        <authorList>
            <person name="Haridas S."/>
            <person name="Albert R."/>
            <person name="Binder M."/>
            <person name="Bloem J."/>
            <person name="Labutti K."/>
            <person name="Salamov A."/>
            <person name="Andreopoulos B."/>
            <person name="Baker S."/>
            <person name="Barry K."/>
            <person name="Bills G."/>
            <person name="Bluhm B."/>
            <person name="Cannon C."/>
            <person name="Castanera R."/>
            <person name="Culley D."/>
            <person name="Daum C."/>
            <person name="Ezra D."/>
            <person name="Gonzalez J."/>
            <person name="Henrissat B."/>
            <person name="Kuo A."/>
            <person name="Liang C."/>
            <person name="Lipzen A."/>
            <person name="Lutzoni F."/>
            <person name="Magnuson J."/>
            <person name="Mondo S."/>
            <person name="Nolan M."/>
            <person name="Ohm R."/>
            <person name="Pangilinan J."/>
            <person name="Park H.-J."/>
            <person name="Ramirez L."/>
            <person name="Alfaro M."/>
            <person name="Sun H."/>
            <person name="Tritt A."/>
            <person name="Yoshinaga Y."/>
            <person name="Zwiers L.-H."/>
            <person name="Turgeon B."/>
            <person name="Goodwin S."/>
            <person name="Spatafora J."/>
            <person name="Crous P."/>
            <person name="Grigoriev I."/>
        </authorList>
    </citation>
    <scope>NUCLEOTIDE SEQUENCE</scope>
    <source>
        <strain evidence="3">CBS 269.34</strain>
    </source>
</reference>
<evidence type="ECO:0000256" key="2">
    <source>
        <dbReference type="SAM" id="SignalP"/>
    </source>
</evidence>
<gene>
    <name evidence="3" type="ORF">BU16DRAFT_609533</name>
</gene>
<dbReference type="SUPFAM" id="SSF49899">
    <property type="entry name" value="Concanavalin A-like lectins/glucanases"/>
    <property type="match status" value="1"/>
</dbReference>
<name>A0A6A6QXC4_9PEZI</name>
<dbReference type="Proteomes" id="UP000799750">
    <property type="component" value="Unassembled WGS sequence"/>
</dbReference>
<feature type="chain" id="PRO_5025600375" description="Aspergillopepsin" evidence="2">
    <location>
        <begin position="19"/>
        <end position="273"/>
    </location>
</feature>
<evidence type="ECO:0000313" key="3">
    <source>
        <dbReference type="EMBL" id="KAF2496470.1"/>
    </source>
</evidence>
<evidence type="ECO:0000256" key="1">
    <source>
        <dbReference type="PIRSR" id="PIRSR600250-50"/>
    </source>
</evidence>
<dbReference type="Gene3D" id="2.60.120.700">
    <property type="entry name" value="Peptidase G1"/>
    <property type="match status" value="1"/>
</dbReference>
<dbReference type="InterPro" id="IPR000250">
    <property type="entry name" value="Peptidase_G1"/>
</dbReference>
<dbReference type="GO" id="GO:0070007">
    <property type="term" value="F:glutamic-type endopeptidase activity"/>
    <property type="evidence" value="ECO:0007669"/>
    <property type="project" value="InterPro"/>
</dbReference>
<sequence>MKLSLFLATAILATGSLARPSDNLRNRLNRRALARGSKPLVRVFDDEKTDVAAGNDTANVAYSSNWSGAVLESPPSGQSFKSAYGTFTVPTVSKGTGSQSSWSSSAWVGIDGDTYGNAILQAGVDFTISSSGAVTYDSWYEWYPDYAYDFSNFAVSVGNVITISIVSSSSSKGTVTLANKTTGKSVSKTLSAPDSSSTLAGENAEWIVEDFDENNAEVPLSDFHTVTFTGAVAKTASESVGLTDATVIDLKQNGVVRTSVTIESDSSVKITYE</sequence>
<feature type="active site" description="Proton acceptor" evidence="1">
    <location>
        <position position="209"/>
    </location>
</feature>
<accession>A0A6A6QXC4</accession>
<dbReference type="InterPro" id="IPR038656">
    <property type="entry name" value="Peptidase_G1_sf"/>
</dbReference>
<proteinExistence type="predicted"/>
<dbReference type="AlphaFoldDB" id="A0A6A6QXC4"/>
<dbReference type="OrthoDB" id="2862635at2759"/>
<evidence type="ECO:0000313" key="4">
    <source>
        <dbReference type="Proteomes" id="UP000799750"/>
    </source>
</evidence>
<dbReference type="PANTHER" id="PTHR37536:SF1">
    <property type="entry name" value="ASPERGILLOPEPSIN, PUTAITVE (AFU_ORTHOLOGUE AFUA_7G01200)"/>
    <property type="match status" value="1"/>
</dbReference>
<dbReference type="Pfam" id="PF01828">
    <property type="entry name" value="Peptidase_A4"/>
    <property type="match status" value="1"/>
</dbReference>
<dbReference type="EMBL" id="MU004188">
    <property type="protein sequence ID" value="KAF2496470.1"/>
    <property type="molecule type" value="Genomic_DNA"/>
</dbReference>
<organism evidence="3 4">
    <name type="scientific">Lophium mytilinum</name>
    <dbReference type="NCBI Taxonomy" id="390894"/>
    <lineage>
        <taxon>Eukaryota</taxon>
        <taxon>Fungi</taxon>
        <taxon>Dikarya</taxon>
        <taxon>Ascomycota</taxon>
        <taxon>Pezizomycotina</taxon>
        <taxon>Dothideomycetes</taxon>
        <taxon>Pleosporomycetidae</taxon>
        <taxon>Mytilinidiales</taxon>
        <taxon>Mytilinidiaceae</taxon>
        <taxon>Lophium</taxon>
    </lineage>
</organism>
<dbReference type="GO" id="GO:0006508">
    <property type="term" value="P:proteolysis"/>
    <property type="evidence" value="ECO:0007669"/>
    <property type="project" value="InterPro"/>
</dbReference>
<protein>
    <recommendedName>
        <fullName evidence="5">Aspergillopepsin</fullName>
    </recommendedName>
</protein>
<dbReference type="CDD" id="cd13426">
    <property type="entry name" value="Peptidase_G1"/>
    <property type="match status" value="1"/>
</dbReference>
<dbReference type="PANTHER" id="PTHR37536">
    <property type="entry name" value="PUTATIVE (AFU_ORTHOLOGUE AFUA_3G02970)-RELATED"/>
    <property type="match status" value="1"/>
</dbReference>
<evidence type="ECO:0008006" key="5">
    <source>
        <dbReference type="Google" id="ProtNLM"/>
    </source>
</evidence>
<dbReference type="InterPro" id="IPR013320">
    <property type="entry name" value="ConA-like_dom_sf"/>
</dbReference>
<keyword evidence="4" id="KW-1185">Reference proteome</keyword>
<feature type="signal peptide" evidence="2">
    <location>
        <begin position="1"/>
        <end position="18"/>
    </location>
</feature>